<dbReference type="AlphaFoldDB" id="A0A2G5C0P6"/>
<dbReference type="InParanoid" id="A0A2G5C0P6"/>
<proteinExistence type="predicted"/>
<reference evidence="1 2" key="1">
    <citation type="submission" date="2017-09" db="EMBL/GenBank/DDBJ databases">
        <title>WGS assembly of Aquilegia coerulea Goldsmith.</title>
        <authorList>
            <person name="Hodges S."/>
            <person name="Kramer E."/>
            <person name="Nordborg M."/>
            <person name="Tomkins J."/>
            <person name="Borevitz J."/>
            <person name="Derieg N."/>
            <person name="Yan J."/>
            <person name="Mihaltcheva S."/>
            <person name="Hayes R.D."/>
            <person name="Rokhsar D."/>
        </authorList>
    </citation>
    <scope>NUCLEOTIDE SEQUENCE [LARGE SCALE GENOMIC DNA]</scope>
    <source>
        <strain evidence="2">cv. Goldsmith</strain>
    </source>
</reference>
<protein>
    <submittedName>
        <fullName evidence="1">Uncharacterized protein</fullName>
    </submittedName>
</protein>
<name>A0A2G5C0P6_AQUCA</name>
<sequence length="106" mass="11860">MHSENFSSWLRDKIFADDNTNISETLKCLAFGPRSHASSYSGYIINGQRYHRKDVENSTQNSGVSLEATTMNPIASKVTFYGGTVKLLLLPSPMMCWCYMLISGLL</sequence>
<dbReference type="Proteomes" id="UP000230069">
    <property type="component" value="Unassembled WGS sequence"/>
</dbReference>
<evidence type="ECO:0000313" key="2">
    <source>
        <dbReference type="Proteomes" id="UP000230069"/>
    </source>
</evidence>
<accession>A0A2G5C0P6</accession>
<dbReference type="STRING" id="218851.A0A2G5C0P6"/>
<gene>
    <name evidence="1" type="ORF">AQUCO_19800001v1</name>
</gene>
<organism evidence="1 2">
    <name type="scientific">Aquilegia coerulea</name>
    <name type="common">Rocky mountain columbine</name>
    <dbReference type="NCBI Taxonomy" id="218851"/>
    <lineage>
        <taxon>Eukaryota</taxon>
        <taxon>Viridiplantae</taxon>
        <taxon>Streptophyta</taxon>
        <taxon>Embryophyta</taxon>
        <taxon>Tracheophyta</taxon>
        <taxon>Spermatophyta</taxon>
        <taxon>Magnoliopsida</taxon>
        <taxon>Ranunculales</taxon>
        <taxon>Ranunculaceae</taxon>
        <taxon>Thalictroideae</taxon>
        <taxon>Aquilegia</taxon>
    </lineage>
</organism>
<dbReference type="PANTHER" id="PTHR48258">
    <property type="entry name" value="DUF4218 DOMAIN-CONTAINING PROTEIN-RELATED"/>
    <property type="match status" value="1"/>
</dbReference>
<dbReference type="EMBL" id="KZ305181">
    <property type="protein sequence ID" value="PIA24834.1"/>
    <property type="molecule type" value="Genomic_DNA"/>
</dbReference>
<dbReference type="PANTHER" id="PTHR48258:SF3">
    <property type="entry name" value="FK506-BINDING PROTEIN 4-LIKE ISOFORM X1"/>
    <property type="match status" value="1"/>
</dbReference>
<dbReference type="OrthoDB" id="1936304at2759"/>
<evidence type="ECO:0000313" key="1">
    <source>
        <dbReference type="EMBL" id="PIA24834.1"/>
    </source>
</evidence>
<keyword evidence="2" id="KW-1185">Reference proteome</keyword>